<accession>A0A6P4B1G3</accession>
<dbReference type="InterPro" id="IPR013320">
    <property type="entry name" value="ConA-like_dom_sf"/>
</dbReference>
<feature type="signal peptide" evidence="19">
    <location>
        <begin position="1"/>
        <end position="29"/>
    </location>
</feature>
<dbReference type="InterPro" id="IPR011009">
    <property type="entry name" value="Kinase-like_dom_sf"/>
</dbReference>
<dbReference type="InterPro" id="IPR050528">
    <property type="entry name" value="L-type_Lectin-RKs"/>
</dbReference>
<evidence type="ECO:0000256" key="14">
    <source>
        <dbReference type="ARBA" id="ARBA00023136"/>
    </source>
</evidence>
<keyword evidence="14 18" id="KW-0472">Membrane</keyword>
<evidence type="ECO:0000259" key="20">
    <source>
        <dbReference type="PROSITE" id="PS50011"/>
    </source>
</evidence>
<evidence type="ECO:0000256" key="4">
    <source>
        <dbReference type="ARBA" id="ARBA00010217"/>
    </source>
</evidence>
<protein>
    <recommendedName>
        <fullName evidence="5">non-specific serine/threonine protein kinase</fullName>
        <ecNumber evidence="5">2.7.11.1</ecNumber>
    </recommendedName>
</protein>
<evidence type="ECO:0000256" key="6">
    <source>
        <dbReference type="ARBA" id="ARBA00022475"/>
    </source>
</evidence>
<keyword evidence="21" id="KW-1185">Reference proteome</keyword>
<reference evidence="22" key="1">
    <citation type="submission" date="2025-08" db="UniProtKB">
        <authorList>
            <consortium name="RefSeq"/>
        </authorList>
    </citation>
    <scope>IDENTIFICATION</scope>
    <source>
        <tissue evidence="22">Seedling</tissue>
    </source>
</reference>
<dbReference type="Gene3D" id="3.30.200.20">
    <property type="entry name" value="Phosphorylase Kinase, domain 1"/>
    <property type="match status" value="1"/>
</dbReference>
<dbReference type="Proteomes" id="UP001652623">
    <property type="component" value="Chromosome 9"/>
</dbReference>
<feature type="chain" id="PRO_5027879765" description="non-specific serine/threonine protein kinase" evidence="19">
    <location>
        <begin position="30"/>
        <end position="674"/>
    </location>
</feature>
<dbReference type="RefSeq" id="XP_015892162.3">
    <property type="nucleotide sequence ID" value="XM_016036676.4"/>
</dbReference>
<evidence type="ECO:0000256" key="17">
    <source>
        <dbReference type="SAM" id="MobiDB-lite"/>
    </source>
</evidence>
<evidence type="ECO:0000256" key="2">
    <source>
        <dbReference type="ARBA" id="ARBA00007606"/>
    </source>
</evidence>
<keyword evidence="22" id="KW-0418">Kinase</keyword>
<dbReference type="InterPro" id="IPR001220">
    <property type="entry name" value="Legume_lectin_dom"/>
</dbReference>
<evidence type="ECO:0000256" key="9">
    <source>
        <dbReference type="ARBA" id="ARBA00022729"/>
    </source>
</evidence>
<keyword evidence="11" id="KW-0547">Nucleotide-binding</keyword>
<proteinExistence type="inferred from homology"/>
<dbReference type="InterPro" id="IPR008271">
    <property type="entry name" value="Ser/Thr_kinase_AS"/>
</dbReference>
<dbReference type="SMART" id="SM00220">
    <property type="entry name" value="S_TKc"/>
    <property type="match status" value="1"/>
</dbReference>
<dbReference type="FunFam" id="1.10.510.10:FF:000240">
    <property type="entry name" value="Lectin-domain containing receptor kinase A4.3"/>
    <property type="match status" value="1"/>
</dbReference>
<keyword evidence="9 19" id="KW-0732">Signal</keyword>
<keyword evidence="7" id="KW-0723">Serine/threonine-protein kinase</keyword>
<organism evidence="21 22">
    <name type="scientific">Ziziphus jujuba</name>
    <name type="common">Chinese jujube</name>
    <name type="synonym">Ziziphus sativa</name>
    <dbReference type="NCBI Taxonomy" id="326968"/>
    <lineage>
        <taxon>Eukaryota</taxon>
        <taxon>Viridiplantae</taxon>
        <taxon>Streptophyta</taxon>
        <taxon>Embryophyta</taxon>
        <taxon>Tracheophyta</taxon>
        <taxon>Spermatophyta</taxon>
        <taxon>Magnoliopsida</taxon>
        <taxon>eudicotyledons</taxon>
        <taxon>Gunneridae</taxon>
        <taxon>Pentapetalae</taxon>
        <taxon>rosids</taxon>
        <taxon>fabids</taxon>
        <taxon>Rosales</taxon>
        <taxon>Rhamnaceae</taxon>
        <taxon>Paliureae</taxon>
        <taxon>Ziziphus</taxon>
    </lineage>
</organism>
<evidence type="ECO:0000256" key="10">
    <source>
        <dbReference type="ARBA" id="ARBA00022734"/>
    </source>
</evidence>
<evidence type="ECO:0000256" key="16">
    <source>
        <dbReference type="ARBA" id="ARBA00023180"/>
    </source>
</evidence>
<evidence type="ECO:0000256" key="7">
    <source>
        <dbReference type="ARBA" id="ARBA00022527"/>
    </source>
</evidence>
<evidence type="ECO:0000256" key="5">
    <source>
        <dbReference type="ARBA" id="ARBA00012513"/>
    </source>
</evidence>
<dbReference type="Pfam" id="PF00139">
    <property type="entry name" value="Lectin_legB"/>
    <property type="match status" value="1"/>
</dbReference>
<comment type="similarity">
    <text evidence="4">In the C-terminal section; belongs to the protein kinase superfamily. Ser/Thr protein kinase family.</text>
</comment>
<evidence type="ECO:0000256" key="11">
    <source>
        <dbReference type="ARBA" id="ARBA00022741"/>
    </source>
</evidence>
<dbReference type="PROSITE" id="PS00108">
    <property type="entry name" value="PROTEIN_KINASE_ST"/>
    <property type="match status" value="1"/>
</dbReference>
<feature type="transmembrane region" description="Helical" evidence="18">
    <location>
        <begin position="272"/>
        <end position="295"/>
    </location>
</feature>
<dbReference type="GeneID" id="107426477"/>
<evidence type="ECO:0000256" key="13">
    <source>
        <dbReference type="ARBA" id="ARBA00022989"/>
    </source>
</evidence>
<feature type="compositionally biased region" description="Polar residues" evidence="17">
    <location>
        <begin position="637"/>
        <end position="664"/>
    </location>
</feature>
<dbReference type="Gene3D" id="1.10.510.10">
    <property type="entry name" value="Transferase(Phosphotransferase) domain 1"/>
    <property type="match status" value="1"/>
</dbReference>
<dbReference type="PROSITE" id="PS00308">
    <property type="entry name" value="LECTIN_LEGUME_ALPHA"/>
    <property type="match status" value="1"/>
</dbReference>
<feature type="region of interest" description="Disordered" evidence="17">
    <location>
        <begin position="633"/>
        <end position="674"/>
    </location>
</feature>
<dbReference type="CDD" id="cd14066">
    <property type="entry name" value="STKc_IRAK"/>
    <property type="match status" value="1"/>
</dbReference>
<keyword evidence="6" id="KW-1003">Cell membrane</keyword>
<keyword evidence="15 22" id="KW-0675">Receptor</keyword>
<sequence>MSLPPPSCLPWCSQLITIFLLLIFPYSSSLEFHYQVLDQHNGSLITQGNTSYLGSEIELTKNQKDQIGHVKYFENMHLWDKASGRVADFITNFSFMVYSQTEGPHGDGLVFFLAEPPFGIPNITDGSRLGMSIGNDPLSSSHPFVAVEFDTFRNNRLDPKDFTEHVGIDVNSMVSRKTTPWSCNITSWNVYNATVSYSFSNRNLSVSFTGYKDGVPIQQSISDGISLADYLPERVTFGFSAANGLFTSRHILRSWYFHSDEVSTNTNSNKGWVVGLSVGVCVFVVVLFLICLGVWKWKKKRNREEDVDDELGIDLLMDNDFERSSGAKRFSYDELVAATKNFSEEEKLGQGGFGWVYRGFLKNMNSYVAIKKISTKSQQGIKEYASEVKIISRLRHRNLVQLIGWCHRKKDLLLIYEFMSNGSLDFHLYRGKNSLTWVARYNIARGLASALLYLHEEWEQCVLHRDIKSSNVMLDSNFNAKLGDFGLARLVDHEKGSQTTIVAGTLGYLAPECFTTSRASRESDVYSFGVVILEIACGRKPIHPNVGDGDHQNGLVEWVWKLYGMEKVLEAADPRLCGEFDEQQMERLVIVGLWCAHPDHNLRPSIKQAIHVLEFEAPFPALPLEMPLPTYLPPSAPRSNYGSTSTSDHTQTESSTDNNTHYTRSSQFSSSFSH</sequence>
<dbReference type="InterPro" id="IPR000985">
    <property type="entry name" value="Lectin_LegA_CS"/>
</dbReference>
<name>A0A6P4B1G3_ZIZJJ</name>
<dbReference type="CDD" id="cd06899">
    <property type="entry name" value="lectin_legume_LecRK_Arcelin_ConA"/>
    <property type="match status" value="1"/>
</dbReference>
<evidence type="ECO:0000256" key="12">
    <source>
        <dbReference type="ARBA" id="ARBA00022840"/>
    </source>
</evidence>
<dbReference type="InParanoid" id="A0A6P4B1G3"/>
<dbReference type="GO" id="GO:0004674">
    <property type="term" value="F:protein serine/threonine kinase activity"/>
    <property type="evidence" value="ECO:0007669"/>
    <property type="project" value="UniProtKB-KW"/>
</dbReference>
<evidence type="ECO:0000256" key="1">
    <source>
        <dbReference type="ARBA" id="ARBA00004251"/>
    </source>
</evidence>
<dbReference type="EC" id="2.7.11.1" evidence="5"/>
<evidence type="ECO:0000313" key="22">
    <source>
        <dbReference type="RefSeq" id="XP_015892162.3"/>
    </source>
</evidence>
<evidence type="ECO:0000256" key="18">
    <source>
        <dbReference type="SAM" id="Phobius"/>
    </source>
</evidence>
<keyword evidence="13 18" id="KW-1133">Transmembrane helix</keyword>
<dbReference type="KEGG" id="zju:107426477"/>
<keyword evidence="16" id="KW-0325">Glycoprotein</keyword>
<dbReference type="PANTHER" id="PTHR27007">
    <property type="match status" value="1"/>
</dbReference>
<keyword evidence="7" id="KW-0808">Transferase</keyword>
<evidence type="ECO:0000256" key="15">
    <source>
        <dbReference type="ARBA" id="ARBA00023170"/>
    </source>
</evidence>
<keyword evidence="10" id="KW-0430">Lectin</keyword>
<evidence type="ECO:0000256" key="19">
    <source>
        <dbReference type="SAM" id="SignalP"/>
    </source>
</evidence>
<dbReference type="GO" id="GO:0005524">
    <property type="term" value="F:ATP binding"/>
    <property type="evidence" value="ECO:0007669"/>
    <property type="project" value="UniProtKB-KW"/>
</dbReference>
<dbReference type="AlphaFoldDB" id="A0A6P4B1G3"/>
<keyword evidence="12" id="KW-0067">ATP-binding</keyword>
<feature type="domain" description="Protein kinase" evidence="20">
    <location>
        <begin position="342"/>
        <end position="620"/>
    </location>
</feature>
<dbReference type="PROSITE" id="PS00307">
    <property type="entry name" value="LECTIN_LEGUME_BETA"/>
    <property type="match status" value="1"/>
</dbReference>
<dbReference type="GO" id="GO:0030246">
    <property type="term" value="F:carbohydrate binding"/>
    <property type="evidence" value="ECO:0007669"/>
    <property type="project" value="UniProtKB-KW"/>
</dbReference>
<dbReference type="Pfam" id="PF00069">
    <property type="entry name" value="Pkinase"/>
    <property type="match status" value="1"/>
</dbReference>
<dbReference type="InterPro" id="IPR000719">
    <property type="entry name" value="Prot_kinase_dom"/>
</dbReference>
<dbReference type="FunFam" id="3.30.200.20:FF:000168">
    <property type="entry name" value="L-type lectin-domain containing receptor kinase IX.1"/>
    <property type="match status" value="1"/>
</dbReference>
<evidence type="ECO:0000313" key="21">
    <source>
        <dbReference type="Proteomes" id="UP001652623"/>
    </source>
</evidence>
<dbReference type="SUPFAM" id="SSF56112">
    <property type="entry name" value="Protein kinase-like (PK-like)"/>
    <property type="match status" value="1"/>
</dbReference>
<dbReference type="Gene3D" id="2.60.120.200">
    <property type="match status" value="1"/>
</dbReference>
<dbReference type="InterPro" id="IPR019825">
    <property type="entry name" value="Lectin_legB_Mn/Ca_BS"/>
</dbReference>
<keyword evidence="8 18" id="KW-0812">Transmembrane</keyword>
<evidence type="ECO:0000256" key="8">
    <source>
        <dbReference type="ARBA" id="ARBA00022692"/>
    </source>
</evidence>
<dbReference type="GO" id="GO:0002229">
    <property type="term" value="P:defense response to oomycetes"/>
    <property type="evidence" value="ECO:0007669"/>
    <property type="project" value="UniProtKB-ARBA"/>
</dbReference>
<comment type="similarity">
    <text evidence="3">In the N-terminal section; belongs to the leguminous lectin family.</text>
</comment>
<comment type="similarity">
    <text evidence="2">Belongs to the leguminous lectin family.</text>
</comment>
<dbReference type="PROSITE" id="PS50011">
    <property type="entry name" value="PROTEIN_KINASE_DOM"/>
    <property type="match status" value="1"/>
</dbReference>
<feature type="compositionally biased region" description="Low complexity" evidence="17">
    <location>
        <begin position="665"/>
        <end position="674"/>
    </location>
</feature>
<dbReference type="SMR" id="A0A6P4B1G3"/>
<gene>
    <name evidence="22" type="primary">LOC107426477</name>
</gene>
<comment type="subcellular location">
    <subcellularLocation>
        <location evidence="1">Cell membrane</location>
        <topology evidence="1">Single-pass type I membrane protein</topology>
    </subcellularLocation>
</comment>
<evidence type="ECO:0000256" key="3">
    <source>
        <dbReference type="ARBA" id="ARBA00008536"/>
    </source>
</evidence>
<dbReference type="GO" id="GO:0005886">
    <property type="term" value="C:plasma membrane"/>
    <property type="evidence" value="ECO:0007669"/>
    <property type="project" value="UniProtKB-SubCell"/>
</dbReference>
<dbReference type="SUPFAM" id="SSF49899">
    <property type="entry name" value="Concanavalin A-like lectins/glucanases"/>
    <property type="match status" value="1"/>
</dbReference>